<reference evidence="2" key="1">
    <citation type="journal article" date="2020" name="Nat. Commun.">
        <title>Genome assembly of wild tea tree DASZ reveals pedigree and selection history of tea varieties.</title>
        <authorList>
            <person name="Zhang W."/>
            <person name="Zhang Y."/>
            <person name="Qiu H."/>
            <person name="Guo Y."/>
            <person name="Wan H."/>
            <person name="Zhang X."/>
            <person name="Scossa F."/>
            <person name="Alseekh S."/>
            <person name="Zhang Q."/>
            <person name="Wang P."/>
            <person name="Xu L."/>
            <person name="Schmidt M.H."/>
            <person name="Jia X."/>
            <person name="Li D."/>
            <person name="Zhu A."/>
            <person name="Guo F."/>
            <person name="Chen W."/>
            <person name="Ni D."/>
            <person name="Usadel B."/>
            <person name="Fernie A.R."/>
            <person name="Wen W."/>
        </authorList>
    </citation>
    <scope>NUCLEOTIDE SEQUENCE [LARGE SCALE GENOMIC DNA]</scope>
    <source>
        <strain evidence="2">cv. G240</strain>
    </source>
</reference>
<sequence length="54" mass="6297">MVIQTHTHTAFGLHTELQQNESLVLSTHISSPLVRRHHHIFYCTKIPWGEHKAQ</sequence>
<organism evidence="1 2">
    <name type="scientific">Camellia sinensis</name>
    <name type="common">Tea plant</name>
    <name type="synonym">Thea sinensis</name>
    <dbReference type="NCBI Taxonomy" id="4442"/>
    <lineage>
        <taxon>Eukaryota</taxon>
        <taxon>Viridiplantae</taxon>
        <taxon>Streptophyta</taxon>
        <taxon>Embryophyta</taxon>
        <taxon>Tracheophyta</taxon>
        <taxon>Spermatophyta</taxon>
        <taxon>Magnoliopsida</taxon>
        <taxon>eudicotyledons</taxon>
        <taxon>Gunneridae</taxon>
        <taxon>Pentapetalae</taxon>
        <taxon>asterids</taxon>
        <taxon>Ericales</taxon>
        <taxon>Theaceae</taxon>
        <taxon>Camellia</taxon>
    </lineage>
</organism>
<keyword evidence="2" id="KW-1185">Reference proteome</keyword>
<evidence type="ECO:0000313" key="1">
    <source>
        <dbReference type="EMBL" id="KAF5933180.1"/>
    </source>
</evidence>
<reference evidence="1 2" key="2">
    <citation type="submission" date="2020-07" db="EMBL/GenBank/DDBJ databases">
        <title>Genome assembly of wild tea tree DASZ reveals pedigree and selection history of tea varieties.</title>
        <authorList>
            <person name="Zhang W."/>
        </authorList>
    </citation>
    <scope>NUCLEOTIDE SEQUENCE [LARGE SCALE GENOMIC DNA]</scope>
    <source>
        <strain evidence="2">cv. G240</strain>
        <tissue evidence="1">Leaf</tissue>
    </source>
</reference>
<proteinExistence type="predicted"/>
<evidence type="ECO:0000313" key="2">
    <source>
        <dbReference type="Proteomes" id="UP000593564"/>
    </source>
</evidence>
<dbReference type="AlphaFoldDB" id="A0A7J7FXS3"/>
<dbReference type="EMBL" id="JACBKZ010000014">
    <property type="protein sequence ID" value="KAF5933180.1"/>
    <property type="molecule type" value="Genomic_DNA"/>
</dbReference>
<protein>
    <submittedName>
        <fullName evidence="1">Uncharacterized protein</fullName>
    </submittedName>
</protein>
<accession>A0A7J7FXS3</accession>
<gene>
    <name evidence="1" type="ORF">HYC85_029351</name>
</gene>
<dbReference type="Proteomes" id="UP000593564">
    <property type="component" value="Unassembled WGS sequence"/>
</dbReference>
<comment type="caution">
    <text evidence="1">The sequence shown here is derived from an EMBL/GenBank/DDBJ whole genome shotgun (WGS) entry which is preliminary data.</text>
</comment>
<name>A0A7J7FXS3_CAMSI</name>